<dbReference type="PANTHER" id="PTHR44757">
    <property type="entry name" value="DIGUANYLATE CYCLASE DGCP"/>
    <property type="match status" value="1"/>
</dbReference>
<evidence type="ECO:0000259" key="4">
    <source>
        <dbReference type="PROSITE" id="PS50883"/>
    </source>
</evidence>
<dbReference type="SUPFAM" id="SSF54631">
    <property type="entry name" value="CBS-domain pair"/>
    <property type="match status" value="2"/>
</dbReference>
<dbReference type="InterPro" id="IPR000700">
    <property type="entry name" value="PAS-assoc_C"/>
</dbReference>
<evidence type="ECO:0000259" key="6">
    <source>
        <dbReference type="PROSITE" id="PS51371"/>
    </source>
</evidence>
<feature type="domain" description="CBS" evidence="6">
    <location>
        <begin position="11"/>
        <end position="67"/>
    </location>
</feature>
<sequence>MTFPHVVESIISRNVLTCTPDTPVSEAAQAMCRAHCGSIVVVDAQGSPLGIWTESDVVKLDLFHPDVARCPVRQFMSSPVLSIPADMSVQEATAHMHDNRVRHLLVTSPVSHQLLGLVSATDIVVNQDAEFFLRLKRLDSMLHRPLVIVNADQPVVEAMHQMRDFTVEALGVRYPDGSWGILTQSDVVRFVAGGDSALPVAALASHPLRTVPRQMTLLNARRMLQEGRTRHLGVDGDDGQLVAIIGMSDILATMEQEFLIELRSALRERDEALLQSRQSLQLADKVFESTLEGIVITDHYGVIQSVNPAFSRITGYSREEVLGKTPAILKSGRQSADFYEHMWRQLKNDGYWQGEVVNRRKSGLLYTEHLTITGIPDGFGGIRHYVAVFSDITQRKQAEERLHFLANHDALTGLPNRTLFGEKLQSAIEQAQEHGQRLALMFIDLDRFKLINDTLGHQAGDELLVKIAARLQTEAPAGSTVARLAGDEFTLLLPNVGSLNSVASLAQDVLDGIAGEVVLAGSSKVFISASLGIAMYPEDGTTADSLLVNADAAMYRAKNRGKNTFQFYTADMNASAMARLKLEYGLHRALTRDEFQVWYQPKVDLASGRLEGMEALVRWQHPEMGLVSPVDFIPVAEECALIVPLGAWVLSEACRFTRQLQADYDFSGRVAVNLSGRQLKFGNIVDTVQQILQDSGLPASCLELEITESTAMDSDQEVGRALEGLRSMGVTLAIDDFGTGYSSLAYLKSLPVQVLKIDRSFIADLHQDKDDAAIASAVISMGRSLGLSIVAEGVELPAHRDFLRAQGCHMAQGYLYGKPMPAEAFRRYVQTFEAQG</sequence>
<dbReference type="InterPro" id="IPR035965">
    <property type="entry name" value="PAS-like_dom_sf"/>
</dbReference>
<keyword evidence="8" id="KW-1185">Reference proteome</keyword>
<dbReference type="NCBIfam" id="TIGR00229">
    <property type="entry name" value="sensory_box"/>
    <property type="match status" value="1"/>
</dbReference>
<dbReference type="SMART" id="SM00116">
    <property type="entry name" value="CBS"/>
    <property type="match status" value="4"/>
</dbReference>
<dbReference type="SMART" id="SM00052">
    <property type="entry name" value="EAL"/>
    <property type="match status" value="1"/>
</dbReference>
<dbReference type="InterPro" id="IPR000014">
    <property type="entry name" value="PAS"/>
</dbReference>
<evidence type="ECO:0000259" key="5">
    <source>
        <dbReference type="PROSITE" id="PS50887"/>
    </source>
</evidence>
<dbReference type="Pfam" id="PF00571">
    <property type="entry name" value="CBS"/>
    <property type="match status" value="4"/>
</dbReference>
<dbReference type="EMBL" id="JBEFLD010000001">
    <property type="protein sequence ID" value="MEQ6289472.1"/>
    <property type="molecule type" value="Genomic_DNA"/>
</dbReference>
<dbReference type="SMART" id="SM00267">
    <property type="entry name" value="GGDEF"/>
    <property type="match status" value="1"/>
</dbReference>
<dbReference type="InterPro" id="IPR029787">
    <property type="entry name" value="Nucleotide_cyclase"/>
</dbReference>
<feature type="domain" description="EAL" evidence="4">
    <location>
        <begin position="579"/>
        <end position="833"/>
    </location>
</feature>
<comment type="caution">
    <text evidence="7">The sequence shown here is derived from an EMBL/GenBank/DDBJ whole genome shotgun (WGS) entry which is preliminary data.</text>
</comment>
<keyword evidence="1" id="KW-0129">CBS domain</keyword>
<dbReference type="InterPro" id="IPR052155">
    <property type="entry name" value="Biofilm_reg_signaling"/>
</dbReference>
<dbReference type="InterPro" id="IPR000644">
    <property type="entry name" value="CBS_dom"/>
</dbReference>
<dbReference type="Gene3D" id="3.10.580.10">
    <property type="entry name" value="CBS-domain"/>
    <property type="match status" value="2"/>
</dbReference>
<dbReference type="NCBIfam" id="TIGR00254">
    <property type="entry name" value="GGDEF"/>
    <property type="match status" value="1"/>
</dbReference>
<evidence type="ECO:0000259" key="3">
    <source>
        <dbReference type="PROSITE" id="PS50113"/>
    </source>
</evidence>
<dbReference type="Pfam" id="PF00990">
    <property type="entry name" value="GGDEF"/>
    <property type="match status" value="1"/>
</dbReference>
<dbReference type="InterPro" id="IPR043128">
    <property type="entry name" value="Rev_trsase/Diguanyl_cyclase"/>
</dbReference>
<evidence type="ECO:0000259" key="2">
    <source>
        <dbReference type="PROSITE" id="PS50112"/>
    </source>
</evidence>
<dbReference type="PANTHER" id="PTHR44757:SF2">
    <property type="entry name" value="BIOFILM ARCHITECTURE MAINTENANCE PROTEIN MBAA"/>
    <property type="match status" value="1"/>
</dbReference>
<dbReference type="PROSITE" id="PS50112">
    <property type="entry name" value="PAS"/>
    <property type="match status" value="1"/>
</dbReference>
<dbReference type="Pfam" id="PF00563">
    <property type="entry name" value="EAL"/>
    <property type="match status" value="1"/>
</dbReference>
<dbReference type="InterPro" id="IPR035919">
    <property type="entry name" value="EAL_sf"/>
</dbReference>
<dbReference type="CDD" id="cd01948">
    <property type="entry name" value="EAL"/>
    <property type="match status" value="1"/>
</dbReference>
<reference evidence="7" key="1">
    <citation type="submission" date="2024-06" db="EMBL/GenBank/DDBJ databases">
        <title>Genome sequence of Vogesella sp. MAHUQ-64.</title>
        <authorList>
            <person name="Huq M.A."/>
        </authorList>
    </citation>
    <scope>NUCLEOTIDE SEQUENCE</scope>
    <source>
        <strain evidence="7">MAHUQ-64</strain>
    </source>
</reference>
<organism evidence="7 8">
    <name type="scientific">Vogesella oryzagri</name>
    <dbReference type="NCBI Taxonomy" id="3160864"/>
    <lineage>
        <taxon>Bacteria</taxon>
        <taxon>Pseudomonadati</taxon>
        <taxon>Pseudomonadota</taxon>
        <taxon>Betaproteobacteria</taxon>
        <taxon>Neisseriales</taxon>
        <taxon>Chromobacteriaceae</taxon>
        <taxon>Vogesella</taxon>
    </lineage>
</organism>
<dbReference type="Pfam" id="PF13426">
    <property type="entry name" value="PAS_9"/>
    <property type="match status" value="1"/>
</dbReference>
<dbReference type="InterPro" id="IPR001610">
    <property type="entry name" value="PAC"/>
</dbReference>
<accession>A0ABV1M018</accession>
<feature type="domain" description="CBS" evidence="6">
    <location>
        <begin position="76"/>
        <end position="135"/>
    </location>
</feature>
<protein>
    <submittedName>
        <fullName evidence="7">EAL domain-containing protein</fullName>
    </submittedName>
</protein>
<proteinExistence type="predicted"/>
<dbReference type="InterPro" id="IPR046342">
    <property type="entry name" value="CBS_dom_sf"/>
</dbReference>
<evidence type="ECO:0000313" key="8">
    <source>
        <dbReference type="Proteomes" id="UP001433638"/>
    </source>
</evidence>
<dbReference type="Gene3D" id="3.30.70.270">
    <property type="match status" value="1"/>
</dbReference>
<dbReference type="SMART" id="SM00086">
    <property type="entry name" value="PAC"/>
    <property type="match status" value="1"/>
</dbReference>
<dbReference type="PROSITE" id="PS50887">
    <property type="entry name" value="GGDEF"/>
    <property type="match status" value="1"/>
</dbReference>
<dbReference type="CDD" id="cd01949">
    <property type="entry name" value="GGDEF"/>
    <property type="match status" value="1"/>
</dbReference>
<dbReference type="SMART" id="SM00091">
    <property type="entry name" value="PAS"/>
    <property type="match status" value="1"/>
</dbReference>
<dbReference type="Proteomes" id="UP001433638">
    <property type="component" value="Unassembled WGS sequence"/>
</dbReference>
<evidence type="ECO:0000313" key="7">
    <source>
        <dbReference type="EMBL" id="MEQ6289472.1"/>
    </source>
</evidence>
<dbReference type="Gene3D" id="3.30.450.20">
    <property type="entry name" value="PAS domain"/>
    <property type="match status" value="1"/>
</dbReference>
<dbReference type="SUPFAM" id="SSF55785">
    <property type="entry name" value="PYP-like sensor domain (PAS domain)"/>
    <property type="match status" value="1"/>
</dbReference>
<dbReference type="InterPro" id="IPR001633">
    <property type="entry name" value="EAL_dom"/>
</dbReference>
<feature type="domain" description="CBS" evidence="6">
    <location>
        <begin position="204"/>
        <end position="262"/>
    </location>
</feature>
<dbReference type="PROSITE" id="PS51371">
    <property type="entry name" value="CBS"/>
    <property type="match status" value="3"/>
</dbReference>
<dbReference type="PROSITE" id="PS50113">
    <property type="entry name" value="PAC"/>
    <property type="match status" value="1"/>
</dbReference>
<evidence type="ECO:0000256" key="1">
    <source>
        <dbReference type="PROSITE-ProRule" id="PRU00703"/>
    </source>
</evidence>
<dbReference type="PROSITE" id="PS50883">
    <property type="entry name" value="EAL"/>
    <property type="match status" value="1"/>
</dbReference>
<name>A0ABV1M018_9NEIS</name>
<gene>
    <name evidence="7" type="ORF">ABNW52_02470</name>
</gene>
<feature type="domain" description="PAC" evidence="3">
    <location>
        <begin position="352"/>
        <end position="404"/>
    </location>
</feature>
<dbReference type="RefSeq" id="WP_349583534.1">
    <property type="nucleotide sequence ID" value="NZ_JBEFLD010000001.1"/>
</dbReference>
<dbReference type="InterPro" id="IPR000160">
    <property type="entry name" value="GGDEF_dom"/>
</dbReference>
<dbReference type="Gene3D" id="3.20.20.450">
    <property type="entry name" value="EAL domain"/>
    <property type="match status" value="1"/>
</dbReference>
<dbReference type="SUPFAM" id="SSF55073">
    <property type="entry name" value="Nucleotide cyclase"/>
    <property type="match status" value="1"/>
</dbReference>
<feature type="domain" description="PAS" evidence="2">
    <location>
        <begin position="279"/>
        <end position="325"/>
    </location>
</feature>
<dbReference type="CDD" id="cd00130">
    <property type="entry name" value="PAS"/>
    <property type="match status" value="1"/>
</dbReference>
<feature type="domain" description="GGDEF" evidence="5">
    <location>
        <begin position="436"/>
        <end position="570"/>
    </location>
</feature>
<dbReference type="SUPFAM" id="SSF141868">
    <property type="entry name" value="EAL domain-like"/>
    <property type="match status" value="1"/>
</dbReference>